<dbReference type="Proteomes" id="UP001519344">
    <property type="component" value="Unassembled WGS sequence"/>
</dbReference>
<protein>
    <recommendedName>
        <fullName evidence="2">Copper amine oxidase-like N-terminal domain-containing protein</fullName>
    </recommendedName>
</protein>
<dbReference type="InterPro" id="IPR012854">
    <property type="entry name" value="Cu_amine_oxidase-like_N"/>
</dbReference>
<proteinExistence type="predicted"/>
<keyword evidence="4" id="KW-1185">Reference proteome</keyword>
<dbReference type="InterPro" id="IPR036582">
    <property type="entry name" value="Mao_N_sf"/>
</dbReference>
<name>A0ABS4HW73_9BACL</name>
<feature type="domain" description="Copper amine oxidase-like N-terminal" evidence="2">
    <location>
        <begin position="50"/>
        <end position="88"/>
    </location>
</feature>
<reference evidence="3 4" key="1">
    <citation type="submission" date="2021-03" db="EMBL/GenBank/DDBJ databases">
        <title>Genomic Encyclopedia of Type Strains, Phase IV (KMG-IV): sequencing the most valuable type-strain genomes for metagenomic binning, comparative biology and taxonomic classification.</title>
        <authorList>
            <person name="Goeker M."/>
        </authorList>
    </citation>
    <scope>NUCLEOTIDE SEQUENCE [LARGE SCALE GENOMIC DNA]</scope>
    <source>
        <strain evidence="3 4">DSM 24950</strain>
    </source>
</reference>
<evidence type="ECO:0000313" key="4">
    <source>
        <dbReference type="Proteomes" id="UP001519344"/>
    </source>
</evidence>
<gene>
    <name evidence="3" type="ORF">J2Z65_001981</name>
</gene>
<feature type="signal peptide" evidence="1">
    <location>
        <begin position="1"/>
        <end position="24"/>
    </location>
</feature>
<dbReference type="Pfam" id="PF07833">
    <property type="entry name" value="Cu_amine_oxidN1"/>
    <property type="match status" value="1"/>
</dbReference>
<accession>A0ABS4HW73</accession>
<evidence type="ECO:0000259" key="2">
    <source>
        <dbReference type="Pfam" id="PF07833"/>
    </source>
</evidence>
<dbReference type="SUPFAM" id="SSF55383">
    <property type="entry name" value="Copper amine oxidase, domain N"/>
    <property type="match status" value="1"/>
</dbReference>
<keyword evidence="1" id="KW-0732">Signal</keyword>
<comment type="caution">
    <text evidence="3">The sequence shown here is derived from an EMBL/GenBank/DDBJ whole genome shotgun (WGS) entry which is preliminary data.</text>
</comment>
<organism evidence="3 4">
    <name type="scientific">Paenibacillus aceris</name>
    <dbReference type="NCBI Taxonomy" id="869555"/>
    <lineage>
        <taxon>Bacteria</taxon>
        <taxon>Bacillati</taxon>
        <taxon>Bacillota</taxon>
        <taxon>Bacilli</taxon>
        <taxon>Bacillales</taxon>
        <taxon>Paenibacillaceae</taxon>
        <taxon>Paenibacillus</taxon>
    </lineage>
</organism>
<feature type="chain" id="PRO_5045677988" description="Copper amine oxidase-like N-terminal domain-containing protein" evidence="1">
    <location>
        <begin position="25"/>
        <end position="379"/>
    </location>
</feature>
<evidence type="ECO:0000313" key="3">
    <source>
        <dbReference type="EMBL" id="MBP1962765.1"/>
    </source>
</evidence>
<dbReference type="EMBL" id="JAGGKV010000004">
    <property type="protein sequence ID" value="MBP1962765.1"/>
    <property type="molecule type" value="Genomic_DNA"/>
</dbReference>
<evidence type="ECO:0000256" key="1">
    <source>
        <dbReference type="SAM" id="SignalP"/>
    </source>
</evidence>
<sequence length="379" mass="41544">MGKWKAGTVGFVCGALFFSGLTYAATDSVGIDVYFRKLQYYFDGENKQPPKDLQGFIYKDTTYVPLRFLSESLGKKVSWDDATSSIFVGDKPIQSPSPGSAALQVFPKDNPWNTDISNYPVHQKSKQYIASIGLNTSLHADFGTTWQGAPIGIPYTMVSGDQPKVNVTFTDYADESDPGPYPIPANAPIEGGSDSDGDRHVIVVDKDSQFLYELYNARLTPDGWKASNGAKWDLQSNALRPKYWTSADAAGLPVFPGLVRYDEASAGEINHALRFTVSKTQKGFIYPATHYASNNSDANLPPMGLRLRLRGDFDITGYSPTNQAILRAMKKYGMIVADNGSNLYVSGAPDPKWDDDDLHNLGKLKGSDFEVVDTGPIEK</sequence>
<dbReference type="RefSeq" id="WP_205300892.1">
    <property type="nucleotide sequence ID" value="NZ_JAAOZR010000006.1"/>
</dbReference>